<evidence type="ECO:0008006" key="5">
    <source>
        <dbReference type="Google" id="ProtNLM"/>
    </source>
</evidence>
<evidence type="ECO:0000256" key="1">
    <source>
        <dbReference type="SAM" id="Coils"/>
    </source>
</evidence>
<evidence type="ECO:0000313" key="3">
    <source>
        <dbReference type="EMBL" id="ORE89486.1"/>
    </source>
</evidence>
<dbReference type="RefSeq" id="WP_083560643.1">
    <property type="nucleotide sequence ID" value="NZ_AQQV01000001.1"/>
</dbReference>
<accession>A0A1Y1SIL4</accession>
<keyword evidence="1" id="KW-0175">Coiled coil</keyword>
<protein>
    <recommendedName>
        <fullName evidence="5">TonB system biopolymer transport component</fullName>
    </recommendedName>
</protein>
<dbReference type="AlphaFoldDB" id="A0A1Y1SIL4"/>
<feature type="chain" id="PRO_5012214728" description="TonB system biopolymer transport component" evidence="2">
    <location>
        <begin position="23"/>
        <end position="253"/>
    </location>
</feature>
<keyword evidence="2" id="KW-0732">Signal</keyword>
<reference evidence="3 4" key="1">
    <citation type="submission" date="2013-04" db="EMBL/GenBank/DDBJ databases">
        <title>Oceanococcus atlanticus 22II-S10r2 Genome Sequencing.</title>
        <authorList>
            <person name="Lai Q."/>
            <person name="Li G."/>
            <person name="Shao Z."/>
        </authorList>
    </citation>
    <scope>NUCLEOTIDE SEQUENCE [LARGE SCALE GENOMIC DNA]</scope>
    <source>
        <strain evidence="3 4">22II-S10r2</strain>
    </source>
</reference>
<dbReference type="EMBL" id="AQQV01000001">
    <property type="protein sequence ID" value="ORE89486.1"/>
    <property type="molecule type" value="Genomic_DNA"/>
</dbReference>
<evidence type="ECO:0000313" key="4">
    <source>
        <dbReference type="Proteomes" id="UP000192342"/>
    </source>
</evidence>
<dbReference type="PIRSF" id="PIRSF028069">
    <property type="entry name" value="UCP028069"/>
    <property type="match status" value="1"/>
</dbReference>
<dbReference type="STRING" id="1317117.ATO7_06385"/>
<feature type="signal peptide" evidence="2">
    <location>
        <begin position="1"/>
        <end position="22"/>
    </location>
</feature>
<organism evidence="3 4">
    <name type="scientific">Oceanococcus atlanticus</name>
    <dbReference type="NCBI Taxonomy" id="1317117"/>
    <lineage>
        <taxon>Bacteria</taxon>
        <taxon>Pseudomonadati</taxon>
        <taxon>Pseudomonadota</taxon>
        <taxon>Gammaproteobacteria</taxon>
        <taxon>Chromatiales</taxon>
        <taxon>Oceanococcaceae</taxon>
        <taxon>Oceanococcus</taxon>
    </lineage>
</organism>
<keyword evidence="4" id="KW-1185">Reference proteome</keyword>
<dbReference type="OrthoDB" id="5880116at2"/>
<name>A0A1Y1SIL4_9GAMM</name>
<comment type="caution">
    <text evidence="3">The sequence shown here is derived from an EMBL/GenBank/DDBJ whole genome shotgun (WGS) entry which is preliminary data.</text>
</comment>
<evidence type="ECO:0000256" key="2">
    <source>
        <dbReference type="SAM" id="SignalP"/>
    </source>
</evidence>
<dbReference type="Pfam" id="PF11932">
    <property type="entry name" value="DUF3450"/>
    <property type="match status" value="1"/>
</dbReference>
<sequence length="253" mass="28732">MFKVLSLGAAAVALTLSAAATADTLGSAMQQQKRMDSAAKDSQKRIDKLDDEAQKLLAEYRYVTRETTSLKRYNEQMERQIGSQLSEMESIRTQLEQINDVSREVIPMMLRMIDTLDKFIELDIPFLQEERSMRVASLHEIMDRADVSTSEKYRRIVEAYQIEMEYARTIEAYQAELDAEGQTRTVDFLRIGRIALMYQTLDGEETGYYNTETGQWAKLGGAYEAPVRNGLRIARKQAAPNILTVPVAAPKDL</sequence>
<proteinExistence type="predicted"/>
<feature type="coiled-coil region" evidence="1">
    <location>
        <begin position="39"/>
        <end position="94"/>
    </location>
</feature>
<dbReference type="InterPro" id="IPR016866">
    <property type="entry name" value="UCP028069"/>
</dbReference>
<gene>
    <name evidence="3" type="ORF">ATO7_06385</name>
</gene>
<dbReference type="Proteomes" id="UP000192342">
    <property type="component" value="Unassembled WGS sequence"/>
</dbReference>